<keyword evidence="2" id="KW-1185">Reference proteome</keyword>
<organism evidence="1 2">
    <name type="scientific">Araneus ventricosus</name>
    <name type="common">Orbweaver spider</name>
    <name type="synonym">Epeira ventricosa</name>
    <dbReference type="NCBI Taxonomy" id="182803"/>
    <lineage>
        <taxon>Eukaryota</taxon>
        <taxon>Metazoa</taxon>
        <taxon>Ecdysozoa</taxon>
        <taxon>Arthropoda</taxon>
        <taxon>Chelicerata</taxon>
        <taxon>Arachnida</taxon>
        <taxon>Araneae</taxon>
        <taxon>Araneomorphae</taxon>
        <taxon>Entelegynae</taxon>
        <taxon>Araneoidea</taxon>
        <taxon>Araneidae</taxon>
        <taxon>Araneus</taxon>
    </lineage>
</organism>
<sequence>MVSGAAWTLSRAVRSQSILRDIIGHWSEGSSRALQSYDLIGECFCSSRNLNKHGRWENKRSELSRRPQAVSNSNVVFGIYPDSGPTCLTRIRKIASLPIEAALGCWFHIIVSRESSSLVPNKCSFNFGKRKGYWGIVKPSTAKALAC</sequence>
<dbReference type="EMBL" id="BGPR01002468">
    <property type="protein sequence ID" value="GBM73982.1"/>
    <property type="molecule type" value="Genomic_DNA"/>
</dbReference>
<accession>A0A4Y2I991</accession>
<evidence type="ECO:0000313" key="2">
    <source>
        <dbReference type="Proteomes" id="UP000499080"/>
    </source>
</evidence>
<proteinExistence type="predicted"/>
<evidence type="ECO:0000313" key="1">
    <source>
        <dbReference type="EMBL" id="GBM73982.1"/>
    </source>
</evidence>
<comment type="caution">
    <text evidence="1">The sequence shown here is derived from an EMBL/GenBank/DDBJ whole genome shotgun (WGS) entry which is preliminary data.</text>
</comment>
<dbReference type="AlphaFoldDB" id="A0A4Y2I991"/>
<reference evidence="1 2" key="1">
    <citation type="journal article" date="2019" name="Sci. Rep.">
        <title>Orb-weaving spider Araneus ventricosus genome elucidates the spidroin gene catalogue.</title>
        <authorList>
            <person name="Kono N."/>
            <person name="Nakamura H."/>
            <person name="Ohtoshi R."/>
            <person name="Moran D.A.P."/>
            <person name="Shinohara A."/>
            <person name="Yoshida Y."/>
            <person name="Fujiwara M."/>
            <person name="Mori M."/>
            <person name="Tomita M."/>
            <person name="Arakawa K."/>
        </authorList>
    </citation>
    <scope>NUCLEOTIDE SEQUENCE [LARGE SCALE GENOMIC DNA]</scope>
</reference>
<name>A0A4Y2I991_ARAVE</name>
<dbReference type="Proteomes" id="UP000499080">
    <property type="component" value="Unassembled WGS sequence"/>
</dbReference>
<protein>
    <submittedName>
        <fullName evidence="1">Uncharacterized protein</fullName>
    </submittedName>
</protein>
<gene>
    <name evidence="1" type="ORF">AVEN_121793_1</name>
</gene>